<dbReference type="Pfam" id="PF01225">
    <property type="entry name" value="Mur_ligase"/>
    <property type="match status" value="1"/>
</dbReference>
<evidence type="ECO:0000256" key="1">
    <source>
        <dbReference type="ARBA" id="ARBA00004496"/>
    </source>
</evidence>
<organism evidence="19 20">
    <name type="scientific">Phytoactinopolyspora mesophila</name>
    <dbReference type="NCBI Taxonomy" id="2650750"/>
    <lineage>
        <taxon>Bacteria</taxon>
        <taxon>Bacillati</taxon>
        <taxon>Actinomycetota</taxon>
        <taxon>Actinomycetes</taxon>
        <taxon>Jiangellales</taxon>
        <taxon>Jiangellaceae</taxon>
        <taxon>Phytoactinopolyspora</taxon>
    </lineage>
</organism>
<name>A0A7K3M796_9ACTN</name>
<evidence type="ECO:0000256" key="4">
    <source>
        <dbReference type="ARBA" id="ARBA00022490"/>
    </source>
</evidence>
<sequence>MIVPPPEGVVPAEKLGAVHFVGIGGAGMSGIARILLARGVEVSGSDAKDSGVLTGLRALGARIHVGHAAENLGHADTLVVSTAIRETNPEVVAAQERGLRVLPRASALAAVMSGRRAIAVAGTHGKTTTTSMLTVALQHCGADPSFAIGGHLNESGANAHNGSGDLFVAEADESDASFLAYDPEVAIVTNLEADHLDHYGTDEAYIAAFDAFVERVRGFLVICIDDPGARALSERAAASGVTVHTYGESPDAMVRLDDLELSDSGASFEPVARGRRQGRIQLRVPGRHNALNAAAAFTAGLGLGFSSGDLRDGLAGFTGTRRRFELKGVAAGVRVYDDYAHHPTEVAAVLSAARSVAGDGKLIAVFQPHLFSRTRIFAEEFGSALGAADEVIVMDVYAAREDPEPGVTGELVASAVTLPPTQVSFERSWSAVPDVAASWVQPGDVLLTLGAGDVTLVGPEILELLESKAAATGTSGPHVRAAQDREGRGTPSVRPGVEFRVGRE</sequence>
<keyword evidence="5 14" id="KW-0436">Ligase</keyword>
<feature type="domain" description="Mur ligase C-terminal" evidence="17">
    <location>
        <begin position="322"/>
        <end position="452"/>
    </location>
</feature>
<comment type="subcellular location">
    <subcellularLocation>
        <location evidence="1 14">Cytoplasm</location>
    </subcellularLocation>
</comment>
<keyword evidence="10 14" id="KW-0573">Peptidoglycan synthesis</keyword>
<gene>
    <name evidence="14" type="primary">murC</name>
    <name evidence="19" type="ORF">F7O44_19155</name>
</gene>
<dbReference type="GO" id="GO:0071555">
    <property type="term" value="P:cell wall organization"/>
    <property type="evidence" value="ECO:0007669"/>
    <property type="project" value="UniProtKB-KW"/>
</dbReference>
<accession>A0A7K3M796</accession>
<dbReference type="PANTHER" id="PTHR43445">
    <property type="entry name" value="UDP-N-ACETYLMURAMATE--L-ALANINE LIGASE-RELATED"/>
    <property type="match status" value="1"/>
</dbReference>
<evidence type="ECO:0000256" key="15">
    <source>
        <dbReference type="SAM" id="MobiDB-lite"/>
    </source>
</evidence>
<evidence type="ECO:0000313" key="20">
    <source>
        <dbReference type="Proteomes" id="UP000460435"/>
    </source>
</evidence>
<feature type="region of interest" description="Disordered" evidence="15">
    <location>
        <begin position="473"/>
        <end position="504"/>
    </location>
</feature>
<proteinExistence type="inferred from homology"/>
<evidence type="ECO:0000256" key="11">
    <source>
        <dbReference type="ARBA" id="ARBA00023306"/>
    </source>
</evidence>
<dbReference type="UniPathway" id="UPA00219"/>
<evidence type="ECO:0000259" key="16">
    <source>
        <dbReference type="Pfam" id="PF01225"/>
    </source>
</evidence>
<keyword evidence="6 14" id="KW-0132">Cell division</keyword>
<evidence type="ECO:0000256" key="2">
    <source>
        <dbReference type="ARBA" id="ARBA00004752"/>
    </source>
</evidence>
<dbReference type="Gene3D" id="3.90.190.20">
    <property type="entry name" value="Mur ligase, C-terminal domain"/>
    <property type="match status" value="1"/>
</dbReference>
<evidence type="ECO:0000256" key="14">
    <source>
        <dbReference type="HAMAP-Rule" id="MF_00046"/>
    </source>
</evidence>
<comment type="caution">
    <text evidence="19">The sequence shown here is derived from an EMBL/GenBank/DDBJ whole genome shotgun (WGS) entry which is preliminary data.</text>
</comment>
<evidence type="ECO:0000256" key="6">
    <source>
        <dbReference type="ARBA" id="ARBA00022618"/>
    </source>
</evidence>
<dbReference type="EC" id="6.3.2.8" evidence="3 14"/>
<dbReference type="InterPro" id="IPR036565">
    <property type="entry name" value="Mur-like_cat_sf"/>
</dbReference>
<dbReference type="SUPFAM" id="SSF53623">
    <property type="entry name" value="MurD-like peptide ligases, catalytic domain"/>
    <property type="match status" value="1"/>
</dbReference>
<feature type="domain" description="Mur ligase central" evidence="18">
    <location>
        <begin position="120"/>
        <end position="299"/>
    </location>
</feature>
<evidence type="ECO:0000256" key="9">
    <source>
        <dbReference type="ARBA" id="ARBA00022960"/>
    </source>
</evidence>
<evidence type="ECO:0000259" key="18">
    <source>
        <dbReference type="Pfam" id="PF08245"/>
    </source>
</evidence>
<comment type="function">
    <text evidence="14">Cell wall formation.</text>
</comment>
<evidence type="ECO:0000256" key="5">
    <source>
        <dbReference type="ARBA" id="ARBA00022598"/>
    </source>
</evidence>
<protein>
    <recommendedName>
        <fullName evidence="3 14">UDP-N-acetylmuramate--L-alanine ligase</fullName>
        <ecNumber evidence="3 14">6.3.2.8</ecNumber>
    </recommendedName>
    <alternativeName>
        <fullName evidence="14">UDP-N-acetylmuramoyl-L-alanine synthetase</fullName>
    </alternativeName>
</protein>
<evidence type="ECO:0000256" key="12">
    <source>
        <dbReference type="ARBA" id="ARBA00023316"/>
    </source>
</evidence>
<comment type="pathway">
    <text evidence="2 14">Cell wall biogenesis; peptidoglycan biosynthesis.</text>
</comment>
<dbReference type="InterPro" id="IPR050061">
    <property type="entry name" value="MurCDEF_pg_biosynth"/>
</dbReference>
<feature type="binding site" evidence="14">
    <location>
        <begin position="122"/>
        <end position="128"/>
    </location>
    <ligand>
        <name>ATP</name>
        <dbReference type="ChEBI" id="CHEBI:30616"/>
    </ligand>
</feature>
<dbReference type="Pfam" id="PF02875">
    <property type="entry name" value="Mur_ligase_C"/>
    <property type="match status" value="1"/>
</dbReference>
<evidence type="ECO:0000256" key="13">
    <source>
        <dbReference type="ARBA" id="ARBA00047833"/>
    </source>
</evidence>
<dbReference type="AlphaFoldDB" id="A0A7K3M796"/>
<dbReference type="Proteomes" id="UP000460435">
    <property type="component" value="Unassembled WGS sequence"/>
</dbReference>
<feature type="domain" description="Mur ligase N-terminal catalytic" evidence="16">
    <location>
        <begin position="18"/>
        <end position="115"/>
    </location>
</feature>
<dbReference type="EMBL" id="WLZY01000007">
    <property type="protein sequence ID" value="NDL59191.1"/>
    <property type="molecule type" value="Genomic_DNA"/>
</dbReference>
<dbReference type="HAMAP" id="MF_00046">
    <property type="entry name" value="MurC"/>
    <property type="match status" value="1"/>
</dbReference>
<dbReference type="PANTHER" id="PTHR43445:SF3">
    <property type="entry name" value="UDP-N-ACETYLMURAMATE--L-ALANINE LIGASE"/>
    <property type="match status" value="1"/>
</dbReference>
<dbReference type="InterPro" id="IPR036615">
    <property type="entry name" value="Mur_ligase_C_dom_sf"/>
</dbReference>
<dbReference type="RefSeq" id="WP_162451909.1">
    <property type="nucleotide sequence ID" value="NZ_WLZY01000007.1"/>
</dbReference>
<evidence type="ECO:0000256" key="8">
    <source>
        <dbReference type="ARBA" id="ARBA00022840"/>
    </source>
</evidence>
<evidence type="ECO:0000256" key="3">
    <source>
        <dbReference type="ARBA" id="ARBA00012211"/>
    </source>
</evidence>
<dbReference type="GO" id="GO:0051301">
    <property type="term" value="P:cell division"/>
    <property type="evidence" value="ECO:0007669"/>
    <property type="project" value="UniProtKB-KW"/>
</dbReference>
<comment type="similarity">
    <text evidence="14">Belongs to the MurCDEF family.</text>
</comment>
<dbReference type="Gene3D" id="3.40.50.720">
    <property type="entry name" value="NAD(P)-binding Rossmann-like Domain"/>
    <property type="match status" value="1"/>
</dbReference>
<keyword evidence="8 14" id="KW-0067">ATP-binding</keyword>
<keyword evidence="20" id="KW-1185">Reference proteome</keyword>
<dbReference type="GO" id="GO:0008360">
    <property type="term" value="P:regulation of cell shape"/>
    <property type="evidence" value="ECO:0007669"/>
    <property type="project" value="UniProtKB-KW"/>
</dbReference>
<dbReference type="NCBIfam" id="TIGR01082">
    <property type="entry name" value="murC"/>
    <property type="match status" value="1"/>
</dbReference>
<keyword evidence="7 14" id="KW-0547">Nucleotide-binding</keyword>
<keyword evidence="11 14" id="KW-0131">Cell cycle</keyword>
<dbReference type="Gene3D" id="3.40.1190.10">
    <property type="entry name" value="Mur-like, catalytic domain"/>
    <property type="match status" value="1"/>
</dbReference>
<dbReference type="GO" id="GO:0009252">
    <property type="term" value="P:peptidoglycan biosynthetic process"/>
    <property type="evidence" value="ECO:0007669"/>
    <property type="project" value="UniProtKB-UniRule"/>
</dbReference>
<evidence type="ECO:0000256" key="10">
    <source>
        <dbReference type="ARBA" id="ARBA00022984"/>
    </source>
</evidence>
<dbReference type="GO" id="GO:0005524">
    <property type="term" value="F:ATP binding"/>
    <property type="evidence" value="ECO:0007669"/>
    <property type="project" value="UniProtKB-UniRule"/>
</dbReference>
<evidence type="ECO:0000259" key="17">
    <source>
        <dbReference type="Pfam" id="PF02875"/>
    </source>
</evidence>
<evidence type="ECO:0000256" key="7">
    <source>
        <dbReference type="ARBA" id="ARBA00022741"/>
    </source>
</evidence>
<comment type="catalytic activity">
    <reaction evidence="13 14">
        <text>UDP-N-acetyl-alpha-D-muramate + L-alanine + ATP = UDP-N-acetyl-alpha-D-muramoyl-L-alanine + ADP + phosphate + H(+)</text>
        <dbReference type="Rhea" id="RHEA:23372"/>
        <dbReference type="ChEBI" id="CHEBI:15378"/>
        <dbReference type="ChEBI" id="CHEBI:30616"/>
        <dbReference type="ChEBI" id="CHEBI:43474"/>
        <dbReference type="ChEBI" id="CHEBI:57972"/>
        <dbReference type="ChEBI" id="CHEBI:70757"/>
        <dbReference type="ChEBI" id="CHEBI:83898"/>
        <dbReference type="ChEBI" id="CHEBI:456216"/>
        <dbReference type="EC" id="6.3.2.8"/>
    </reaction>
</comment>
<dbReference type="GO" id="GO:0005737">
    <property type="term" value="C:cytoplasm"/>
    <property type="evidence" value="ECO:0007669"/>
    <property type="project" value="UniProtKB-SubCell"/>
</dbReference>
<evidence type="ECO:0000313" key="19">
    <source>
        <dbReference type="EMBL" id="NDL59191.1"/>
    </source>
</evidence>
<keyword evidence="12 14" id="KW-0961">Cell wall biogenesis/degradation</keyword>
<dbReference type="InterPro" id="IPR004101">
    <property type="entry name" value="Mur_ligase_C"/>
</dbReference>
<dbReference type="SUPFAM" id="SSF53244">
    <property type="entry name" value="MurD-like peptide ligases, peptide-binding domain"/>
    <property type="match status" value="1"/>
</dbReference>
<dbReference type="SUPFAM" id="SSF51984">
    <property type="entry name" value="MurCD N-terminal domain"/>
    <property type="match status" value="1"/>
</dbReference>
<dbReference type="InterPro" id="IPR000713">
    <property type="entry name" value="Mur_ligase_N"/>
</dbReference>
<dbReference type="InterPro" id="IPR013221">
    <property type="entry name" value="Mur_ligase_cen"/>
</dbReference>
<dbReference type="Pfam" id="PF08245">
    <property type="entry name" value="Mur_ligase_M"/>
    <property type="match status" value="1"/>
</dbReference>
<keyword evidence="4 14" id="KW-0963">Cytoplasm</keyword>
<dbReference type="InterPro" id="IPR005758">
    <property type="entry name" value="UDP-N-AcMur_Ala_ligase_MurC"/>
</dbReference>
<reference evidence="19 20" key="1">
    <citation type="submission" date="2019-11" db="EMBL/GenBank/DDBJ databases">
        <authorList>
            <person name="Li X.-J."/>
            <person name="Feng X.-M."/>
        </authorList>
    </citation>
    <scope>NUCLEOTIDE SEQUENCE [LARGE SCALE GENOMIC DNA]</scope>
    <source>
        <strain evidence="19 20">XMNu-373</strain>
    </source>
</reference>
<keyword evidence="9 14" id="KW-0133">Cell shape</keyword>
<dbReference type="GO" id="GO:0008763">
    <property type="term" value="F:UDP-N-acetylmuramate-L-alanine ligase activity"/>
    <property type="evidence" value="ECO:0007669"/>
    <property type="project" value="UniProtKB-UniRule"/>
</dbReference>